<dbReference type="OrthoDB" id="6922063at2"/>
<dbReference type="Proteomes" id="UP000309819">
    <property type="component" value="Unassembled WGS sequence"/>
</dbReference>
<proteinExistence type="predicted"/>
<name>A0A5R8ZG31_9PSED</name>
<evidence type="ECO:0000313" key="1">
    <source>
        <dbReference type="EMBL" id="TLP64720.1"/>
    </source>
</evidence>
<dbReference type="EMBL" id="VAUO01000001">
    <property type="protein sequence ID" value="TLP64720.1"/>
    <property type="molecule type" value="Genomic_DNA"/>
</dbReference>
<evidence type="ECO:0008006" key="3">
    <source>
        <dbReference type="Google" id="ProtNLM"/>
    </source>
</evidence>
<accession>A0A5R8ZG31</accession>
<evidence type="ECO:0000313" key="2">
    <source>
        <dbReference type="Proteomes" id="UP000309819"/>
    </source>
</evidence>
<organism evidence="1 2">
    <name type="scientific">Pseudomonas mosselii</name>
    <dbReference type="NCBI Taxonomy" id="78327"/>
    <lineage>
        <taxon>Bacteria</taxon>
        <taxon>Pseudomonadati</taxon>
        <taxon>Pseudomonadota</taxon>
        <taxon>Gammaproteobacteria</taxon>
        <taxon>Pseudomonadales</taxon>
        <taxon>Pseudomonadaceae</taxon>
        <taxon>Pseudomonas</taxon>
    </lineage>
</organism>
<dbReference type="RefSeq" id="WP_138217360.1">
    <property type="nucleotide sequence ID" value="NZ_VAUO01000001.1"/>
</dbReference>
<dbReference type="AlphaFoldDB" id="A0A5R8ZG31"/>
<keyword evidence="2" id="KW-1185">Reference proteome</keyword>
<comment type="caution">
    <text evidence="1">The sequence shown here is derived from an EMBL/GenBank/DDBJ whole genome shotgun (WGS) entry which is preliminary data.</text>
</comment>
<reference evidence="1 2" key="1">
    <citation type="submission" date="2019-05" db="EMBL/GenBank/DDBJ databases">
        <title>Pseudomonas sp. SC006 isolated from lettuce that can produce HBGAs.</title>
        <authorList>
            <person name="Wang D."/>
            <person name="Liao N."/>
            <person name="Liu D."/>
            <person name="Zhang Z."/>
            <person name="Zou S."/>
        </authorList>
    </citation>
    <scope>NUCLEOTIDE SEQUENCE [LARGE SCALE GENOMIC DNA]</scope>
    <source>
        <strain evidence="1 2">SC006</strain>
    </source>
</reference>
<sequence>MNSIYEIVTNEKPIDVILFLIGRTSIDHPKLDRLYSLSGWPHIDNMLLIELIESMRLSGLIASENGRYVKGPNWKAPQFMLEKKYTL</sequence>
<protein>
    <recommendedName>
        <fullName evidence="3">Immunity protein</fullName>
    </recommendedName>
</protein>
<gene>
    <name evidence="1" type="ORF">FEM01_00655</name>
</gene>